<gene>
    <name evidence="5" type="ORF">ACFOY1_18360</name>
</gene>
<sequence length="556" mass="59147">MSNTSARRTARKRRAVEVRTSDVLVLGCGAAGYQAATTAARSGAKVDIVGWARGASPFILGFNASLPQGTPGDSIEQFYRDTFEGGYKLGEPDMIRALAEHAAVAFEELQRLGVPFEIRDNGPALRHLSGSRYPRSVYVAKGTGNAVLRVITGEAKALGVGEYLGLKVLALLVLDGRVWGALAADSHTGKLTAFLAANTVLAMGGIGGIYRDSTYPADVDGSSYTLALDAGAVLRDMEFVQFEPTVVATPPGVRGMEMPTAMIGDGALLKNSQGERFMCRYHPDGCEKQIEKARMALFIQKEIDEGRGTSAGAVYFDATALRPEVLNDYVSHRRRLLKAGIDPQVQPVEVHPAAHSLMGGVRIDAQCHSDVPGLLVCGEAAGGLHGASRIAGNGAADAITFGRMAGISACTGDMQLSATQRARIEELAHGLAEGTDGANENGAAAQRYADKVAEIMSTDFGIRRTGASMQEGGDRLESLYEEICSRWTGSLFDPLARARSVTLVALAVARSAIARRESRGAHFRIDYPERDELHWTCSNFVRLADGGRLTINTTAG</sequence>
<dbReference type="InterPro" id="IPR003953">
    <property type="entry name" value="FAD-dep_OxRdtase_2_FAD-bd"/>
</dbReference>
<name>A0ABV8P457_9BURK</name>
<dbReference type="PANTHER" id="PTHR11632:SF51">
    <property type="entry name" value="SUCCINATE DEHYDROGENASE [UBIQUINONE] FLAVOPROTEIN SUBUNIT, MITOCHONDRIAL"/>
    <property type="match status" value="1"/>
</dbReference>
<feature type="domain" description="Fumarate reductase/succinate dehydrogenase flavoprotein-like C-terminal" evidence="4">
    <location>
        <begin position="451"/>
        <end position="542"/>
    </location>
</feature>
<organism evidence="5 6">
    <name type="scientific">Candidimonas humi</name>
    <dbReference type="NCBI Taxonomy" id="683355"/>
    <lineage>
        <taxon>Bacteria</taxon>
        <taxon>Pseudomonadati</taxon>
        <taxon>Pseudomonadota</taxon>
        <taxon>Betaproteobacteria</taxon>
        <taxon>Burkholderiales</taxon>
        <taxon>Alcaligenaceae</taxon>
        <taxon>Candidimonas</taxon>
    </lineage>
</organism>
<feature type="domain" description="FAD-dependent oxidoreductase 2 FAD-binding" evidence="3">
    <location>
        <begin position="22"/>
        <end position="394"/>
    </location>
</feature>
<dbReference type="InterPro" id="IPR030664">
    <property type="entry name" value="SdhA/FrdA/AprA"/>
</dbReference>
<evidence type="ECO:0000256" key="2">
    <source>
        <dbReference type="ARBA" id="ARBA00023002"/>
    </source>
</evidence>
<accession>A0ABV8P457</accession>
<dbReference type="EMBL" id="JBHSBV010000007">
    <property type="protein sequence ID" value="MFC4202918.1"/>
    <property type="molecule type" value="Genomic_DNA"/>
</dbReference>
<keyword evidence="1" id="KW-0285">Flavoprotein</keyword>
<dbReference type="Pfam" id="PF02910">
    <property type="entry name" value="Succ_DH_flav_C"/>
    <property type="match status" value="1"/>
</dbReference>
<comment type="caution">
    <text evidence="5">The sequence shown here is derived from an EMBL/GenBank/DDBJ whole genome shotgun (WGS) entry which is preliminary data.</text>
</comment>
<dbReference type="Proteomes" id="UP001595848">
    <property type="component" value="Unassembled WGS sequence"/>
</dbReference>
<evidence type="ECO:0000256" key="1">
    <source>
        <dbReference type="ARBA" id="ARBA00022630"/>
    </source>
</evidence>
<dbReference type="Pfam" id="PF00890">
    <property type="entry name" value="FAD_binding_2"/>
    <property type="match status" value="1"/>
</dbReference>
<proteinExistence type="predicted"/>
<dbReference type="InterPro" id="IPR015939">
    <property type="entry name" value="Fum_Rdtase/Succ_DH_flav-like_C"/>
</dbReference>
<protein>
    <submittedName>
        <fullName evidence="5">FAD-binding protein</fullName>
    </submittedName>
</protein>
<evidence type="ECO:0000259" key="4">
    <source>
        <dbReference type="Pfam" id="PF02910"/>
    </source>
</evidence>
<keyword evidence="2" id="KW-0560">Oxidoreductase</keyword>
<evidence type="ECO:0000313" key="6">
    <source>
        <dbReference type="Proteomes" id="UP001595848"/>
    </source>
</evidence>
<reference evidence="6" key="1">
    <citation type="journal article" date="2019" name="Int. J. Syst. Evol. Microbiol.">
        <title>The Global Catalogue of Microorganisms (GCM) 10K type strain sequencing project: providing services to taxonomists for standard genome sequencing and annotation.</title>
        <authorList>
            <consortium name="The Broad Institute Genomics Platform"/>
            <consortium name="The Broad Institute Genome Sequencing Center for Infectious Disease"/>
            <person name="Wu L."/>
            <person name="Ma J."/>
        </authorList>
    </citation>
    <scope>NUCLEOTIDE SEQUENCE [LARGE SCALE GENOMIC DNA]</scope>
    <source>
        <strain evidence="6">LMG 24813</strain>
    </source>
</reference>
<dbReference type="RefSeq" id="WP_217965348.1">
    <property type="nucleotide sequence ID" value="NZ_JAHTBN010000006.1"/>
</dbReference>
<dbReference type="PANTHER" id="PTHR11632">
    <property type="entry name" value="SUCCINATE DEHYDROGENASE 2 FLAVOPROTEIN SUBUNIT"/>
    <property type="match status" value="1"/>
</dbReference>
<keyword evidence="6" id="KW-1185">Reference proteome</keyword>
<evidence type="ECO:0000259" key="3">
    <source>
        <dbReference type="Pfam" id="PF00890"/>
    </source>
</evidence>
<evidence type="ECO:0000313" key="5">
    <source>
        <dbReference type="EMBL" id="MFC4202918.1"/>
    </source>
</evidence>
<dbReference type="PIRSF" id="PIRSF000171">
    <property type="entry name" value="SDHA_APRA_LASPO"/>
    <property type="match status" value="1"/>
</dbReference>